<dbReference type="InterPro" id="IPR036249">
    <property type="entry name" value="Thioredoxin-like_sf"/>
</dbReference>
<gene>
    <name evidence="2" type="ORF">Cboi02_000268300</name>
</gene>
<feature type="compositionally biased region" description="Basic and acidic residues" evidence="1">
    <location>
        <begin position="117"/>
        <end position="132"/>
    </location>
</feature>
<feature type="region of interest" description="Disordered" evidence="1">
    <location>
        <begin position="1"/>
        <end position="62"/>
    </location>
</feature>
<dbReference type="InterPro" id="IPR006993">
    <property type="entry name" value="Glut_rich_SH3-bd"/>
</dbReference>
<dbReference type="Pfam" id="PF04908">
    <property type="entry name" value="SH3BGR"/>
    <property type="match status" value="1"/>
</dbReference>
<feature type="region of interest" description="Disordered" evidence="1">
    <location>
        <begin position="480"/>
        <end position="672"/>
    </location>
</feature>
<dbReference type="SUPFAM" id="SSF52833">
    <property type="entry name" value="Thioredoxin-like"/>
    <property type="match status" value="1"/>
</dbReference>
<dbReference type="Gene3D" id="3.40.30.10">
    <property type="entry name" value="Glutaredoxin"/>
    <property type="match status" value="1"/>
</dbReference>
<dbReference type="PROSITE" id="PS51354">
    <property type="entry name" value="GLUTAREDOXIN_2"/>
    <property type="match status" value="1"/>
</dbReference>
<feature type="compositionally biased region" description="Basic residues" evidence="1">
    <location>
        <begin position="44"/>
        <end position="54"/>
    </location>
</feature>
<feature type="compositionally biased region" description="Basic and acidic residues" evidence="1">
    <location>
        <begin position="267"/>
        <end position="309"/>
    </location>
</feature>
<accession>A0A9W6WGX0</accession>
<protein>
    <submittedName>
        <fullName evidence="2">Unnamed protein product</fullName>
    </submittedName>
</protein>
<evidence type="ECO:0000313" key="3">
    <source>
        <dbReference type="Proteomes" id="UP001165120"/>
    </source>
</evidence>
<feature type="region of interest" description="Disordered" evidence="1">
    <location>
        <begin position="98"/>
        <end position="132"/>
    </location>
</feature>
<comment type="caution">
    <text evidence="2">The sequence shown here is derived from an EMBL/GenBank/DDBJ whole genome shotgun (WGS) entry which is preliminary data.</text>
</comment>
<reference evidence="2" key="1">
    <citation type="submission" date="2023-04" db="EMBL/GenBank/DDBJ databases">
        <title>Candida boidinii NBRC 10035.</title>
        <authorList>
            <person name="Ichikawa N."/>
            <person name="Sato H."/>
            <person name="Tonouchi N."/>
        </authorList>
    </citation>
    <scope>NUCLEOTIDE SEQUENCE</scope>
    <source>
        <strain evidence="2">NBRC 10035</strain>
    </source>
</reference>
<keyword evidence="3" id="KW-1185">Reference proteome</keyword>
<feature type="compositionally biased region" description="Acidic residues" evidence="1">
    <location>
        <begin position="557"/>
        <end position="623"/>
    </location>
</feature>
<sequence>MDMESEYEEFQKTHQPSLIGSSIRNANAPSGDVDTEEPEEVIKSRSRSRSRPVVKSRYSSENDLSLASLKQGGALLGDDETEMLDTILDEDGLVKEEAVQEKEKEELEDELEEADKDEASLSEDVKSFKEEKAKEESIPVIHTLEDEIAKEKAKENTEFLKKEESVLSLDKDESELLESKGDKEFEKIEEDLKISDEKKHDHIEIFGGDASRFIAPASSINGGIESPYPLSSPSINKSVEIEKQPELFTSQDILTVDEILKKVNDGKFEEEQVAGDSEKEKKGESGTEASDEKNDKENHSVNKELEKIKSQYPEVPSAVLEADSEFTAPASAREGSDSKVLASRSTSRQRHSTSSPAREGSGLYKPNLARGDSYHSGLNPLGLASSHPGTPGLDLNNSEVFERRPRHEPGTTRTSASDSSKEYLRKISRSRSRISNDKKVIGGIDNSSNKEELKQEGALMGDTYSQLDDLEDAINRALQAVEADADPDEQHEDLTEKHLIIKEEDEDEDEGDTSHKTNEKLAAAATEVEEPEVKDVSEVAEKEVEEKEEEVPKVQEKEDEEKEVVDPEDEEKEVVDPEDEEKEVVDPEVVDPEVEEKEVAETETEEPEEVEDESKEEEKEAELEEKKVEPEEESKEEPKEDPKEEEEEAAKDEVAEEEVSEPVSEPVSKSADADAVYVPKSNKMTFEDEPVYLYTSLAGGFQIATRTNRLTTILTANRVAFTYRDLGTDEEAKKIWRRYSSGKTLPGIVRGKDDYIGNWEDIEEANENYEVRSLIYESF</sequence>
<dbReference type="Proteomes" id="UP001165120">
    <property type="component" value="Unassembled WGS sequence"/>
</dbReference>
<feature type="region of interest" description="Disordered" evidence="1">
    <location>
        <begin position="267"/>
        <end position="454"/>
    </location>
</feature>
<feature type="compositionally biased region" description="Basic and acidic residues" evidence="1">
    <location>
        <begin position="492"/>
        <end position="502"/>
    </location>
</feature>
<organism evidence="2 3">
    <name type="scientific">Candida boidinii</name>
    <name type="common">Yeast</name>
    <dbReference type="NCBI Taxonomy" id="5477"/>
    <lineage>
        <taxon>Eukaryota</taxon>
        <taxon>Fungi</taxon>
        <taxon>Dikarya</taxon>
        <taxon>Ascomycota</taxon>
        <taxon>Saccharomycotina</taxon>
        <taxon>Pichiomycetes</taxon>
        <taxon>Pichiales</taxon>
        <taxon>Pichiaceae</taxon>
        <taxon>Ogataea</taxon>
        <taxon>Ogataea/Candida clade</taxon>
    </lineage>
</organism>
<name>A0A9W6WGX0_CANBO</name>
<feature type="compositionally biased region" description="Polar residues" evidence="1">
    <location>
        <begin position="13"/>
        <end position="28"/>
    </location>
</feature>
<feature type="compositionally biased region" description="Acidic residues" evidence="1">
    <location>
        <begin position="643"/>
        <end position="660"/>
    </location>
</feature>
<feature type="compositionally biased region" description="Basic and acidic residues" evidence="1">
    <location>
        <begin position="531"/>
        <end position="556"/>
    </location>
</feature>
<feature type="compositionally biased region" description="Basic and acidic residues" evidence="1">
    <location>
        <begin position="400"/>
        <end position="410"/>
    </location>
</feature>
<feature type="compositionally biased region" description="Low complexity" evidence="1">
    <location>
        <begin position="661"/>
        <end position="670"/>
    </location>
</feature>
<feature type="compositionally biased region" description="Acidic residues" evidence="1">
    <location>
        <begin position="106"/>
        <end position="116"/>
    </location>
</feature>
<dbReference type="AlphaFoldDB" id="A0A9W6WGX0"/>
<evidence type="ECO:0000313" key="2">
    <source>
        <dbReference type="EMBL" id="GME69989.1"/>
    </source>
</evidence>
<proteinExistence type="predicted"/>
<dbReference type="EMBL" id="BSXN01000829">
    <property type="protein sequence ID" value="GME69989.1"/>
    <property type="molecule type" value="Genomic_DNA"/>
</dbReference>
<evidence type="ECO:0000256" key="1">
    <source>
        <dbReference type="SAM" id="MobiDB-lite"/>
    </source>
</evidence>